<keyword evidence="1" id="KW-1133">Transmembrane helix</keyword>
<sequence length="234" mass="26196">MCCLARPTSFAPLIHTAIDIVRQSGNRFHILLIIADGQVTWDIGLNGGRLSQQEKETIDAIVAARYDIKKHNNYPLSIVMVGVGDGPWHTIDDAIPTHKFDNFQYVNYTKICAEYRDPLERETAIAAEALMEIPNQYSFIKQMRAVSYPNFKCNPSFLGISNWCSVVPSAGCGFHLATAGCRELSAKLAVLIVVTFSHMNCYLYDIIWVAAKEGLYIHPVLHVVVPFLMIMYLG</sequence>
<keyword evidence="1" id="KW-0812">Transmembrane</keyword>
<feature type="transmembrane region" description="Helical" evidence="1">
    <location>
        <begin position="188"/>
        <end position="210"/>
    </location>
</feature>
<keyword evidence="1" id="KW-0472">Membrane</keyword>
<organism evidence="3 4">
    <name type="scientific">Adiantum capillus-veneris</name>
    <name type="common">Maidenhair fern</name>
    <dbReference type="NCBI Taxonomy" id="13818"/>
    <lineage>
        <taxon>Eukaryota</taxon>
        <taxon>Viridiplantae</taxon>
        <taxon>Streptophyta</taxon>
        <taxon>Embryophyta</taxon>
        <taxon>Tracheophyta</taxon>
        <taxon>Polypodiopsida</taxon>
        <taxon>Polypodiidae</taxon>
        <taxon>Polypodiales</taxon>
        <taxon>Pteridineae</taxon>
        <taxon>Pteridaceae</taxon>
        <taxon>Vittarioideae</taxon>
        <taxon>Adiantum</taxon>
    </lineage>
</organism>
<dbReference type="GO" id="GO:0005634">
    <property type="term" value="C:nucleus"/>
    <property type="evidence" value="ECO:0007669"/>
    <property type="project" value="TreeGrafter"/>
</dbReference>
<evidence type="ECO:0000259" key="2">
    <source>
        <dbReference type="Pfam" id="PF07002"/>
    </source>
</evidence>
<comment type="caution">
    <text evidence="3">The sequence shown here is derived from an EMBL/GenBank/DDBJ whole genome shotgun (WGS) entry which is preliminary data.</text>
</comment>
<feature type="domain" description="Copine C-terminal" evidence="2">
    <location>
        <begin position="4"/>
        <end position="146"/>
    </location>
</feature>
<reference evidence="3" key="1">
    <citation type="submission" date="2021-01" db="EMBL/GenBank/DDBJ databases">
        <title>Adiantum capillus-veneris genome.</title>
        <authorList>
            <person name="Fang Y."/>
            <person name="Liao Q."/>
        </authorList>
    </citation>
    <scope>NUCLEOTIDE SEQUENCE</scope>
    <source>
        <strain evidence="3">H3</strain>
        <tissue evidence="3">Leaf</tissue>
    </source>
</reference>
<keyword evidence="4" id="KW-1185">Reference proteome</keyword>
<dbReference type="PANTHER" id="PTHR45751">
    <property type="entry name" value="COPINE FAMILY PROTEIN 1"/>
    <property type="match status" value="1"/>
</dbReference>
<proteinExistence type="predicted"/>
<gene>
    <name evidence="3" type="ORF">GOP47_0024499</name>
</gene>
<accession>A0A9D4U1Z6</accession>
<dbReference type="Pfam" id="PF07002">
    <property type="entry name" value="Copine"/>
    <property type="match status" value="1"/>
</dbReference>
<dbReference type="Proteomes" id="UP000886520">
    <property type="component" value="Chromosome 24"/>
</dbReference>
<feature type="transmembrane region" description="Helical" evidence="1">
    <location>
        <begin position="216"/>
        <end position="233"/>
    </location>
</feature>
<protein>
    <recommendedName>
        <fullName evidence="2">Copine C-terminal domain-containing protein</fullName>
    </recommendedName>
</protein>
<dbReference type="EMBL" id="JABFUD020000024">
    <property type="protein sequence ID" value="KAI5060079.1"/>
    <property type="molecule type" value="Genomic_DNA"/>
</dbReference>
<dbReference type="GO" id="GO:0004842">
    <property type="term" value="F:ubiquitin-protein transferase activity"/>
    <property type="evidence" value="ECO:0007669"/>
    <property type="project" value="TreeGrafter"/>
</dbReference>
<dbReference type="InterPro" id="IPR010734">
    <property type="entry name" value="Copine_C"/>
</dbReference>
<name>A0A9D4U1Z6_ADICA</name>
<dbReference type="GO" id="GO:0016567">
    <property type="term" value="P:protein ubiquitination"/>
    <property type="evidence" value="ECO:0007669"/>
    <property type="project" value="TreeGrafter"/>
</dbReference>
<evidence type="ECO:0000313" key="3">
    <source>
        <dbReference type="EMBL" id="KAI5060079.1"/>
    </source>
</evidence>
<evidence type="ECO:0000313" key="4">
    <source>
        <dbReference type="Proteomes" id="UP000886520"/>
    </source>
</evidence>
<dbReference type="OrthoDB" id="5855668at2759"/>
<dbReference type="PANTHER" id="PTHR45751:SF11">
    <property type="entry name" value="COPINE FAMILY PROTEIN 2"/>
    <property type="match status" value="1"/>
</dbReference>
<dbReference type="AlphaFoldDB" id="A0A9D4U1Z6"/>
<dbReference type="InterPro" id="IPR052079">
    <property type="entry name" value="E3_ligase/Copine_domain"/>
</dbReference>
<evidence type="ECO:0000256" key="1">
    <source>
        <dbReference type="SAM" id="Phobius"/>
    </source>
</evidence>